<feature type="domain" description="ATP-citrate synthase/succinyl-CoA ligase C-terminal" evidence="1">
    <location>
        <begin position="352"/>
        <end position="513"/>
    </location>
</feature>
<dbReference type="SUPFAM" id="SSF52210">
    <property type="entry name" value="Succinyl-CoA synthetase domains"/>
    <property type="match status" value="2"/>
</dbReference>
<dbReference type="GO" id="GO:0005829">
    <property type="term" value="C:cytosol"/>
    <property type="evidence" value="ECO:0007669"/>
    <property type="project" value="TreeGrafter"/>
</dbReference>
<dbReference type="Pfam" id="PF02629">
    <property type="entry name" value="CoA_binding"/>
    <property type="match status" value="1"/>
</dbReference>
<evidence type="ECO:0000259" key="2">
    <source>
        <dbReference type="Pfam" id="PF02629"/>
    </source>
</evidence>
<organism evidence="3">
    <name type="scientific">Anaerolinea thermolimosa</name>
    <dbReference type="NCBI Taxonomy" id="229919"/>
    <lineage>
        <taxon>Bacteria</taxon>
        <taxon>Bacillati</taxon>
        <taxon>Chloroflexota</taxon>
        <taxon>Anaerolineae</taxon>
        <taxon>Anaerolineales</taxon>
        <taxon>Anaerolineaceae</taxon>
        <taxon>Anaerolinea</taxon>
    </lineage>
</organism>
<dbReference type="GO" id="GO:0006099">
    <property type="term" value="P:tricarboxylic acid cycle"/>
    <property type="evidence" value="ECO:0007669"/>
    <property type="project" value="TreeGrafter"/>
</dbReference>
<dbReference type="PANTHER" id="PTHR11117:SF24">
    <property type="entry name" value="PROTEIN FDRA"/>
    <property type="match status" value="1"/>
</dbReference>
<dbReference type="InterPro" id="IPR003781">
    <property type="entry name" value="CoA-bd"/>
</dbReference>
<dbReference type="AlphaFoldDB" id="A0A7C4KGM0"/>
<dbReference type="GO" id="GO:0004776">
    <property type="term" value="F:succinate-CoA ligase (GDP-forming) activity"/>
    <property type="evidence" value="ECO:0007669"/>
    <property type="project" value="TreeGrafter"/>
</dbReference>
<evidence type="ECO:0000259" key="1">
    <source>
        <dbReference type="Pfam" id="PF00549"/>
    </source>
</evidence>
<dbReference type="GO" id="GO:0009361">
    <property type="term" value="C:succinate-CoA ligase complex (ADP-forming)"/>
    <property type="evidence" value="ECO:0007669"/>
    <property type="project" value="TreeGrafter"/>
</dbReference>
<dbReference type="Gene3D" id="3.40.50.720">
    <property type="entry name" value="NAD(P)-binding Rossmann-like Domain"/>
    <property type="match status" value="1"/>
</dbReference>
<dbReference type="InterPro" id="IPR016102">
    <property type="entry name" value="Succinyl-CoA_synth-like"/>
</dbReference>
<dbReference type="NCBIfam" id="NF004760">
    <property type="entry name" value="PRK06091.1"/>
    <property type="match status" value="1"/>
</dbReference>
<comment type="caution">
    <text evidence="3">The sequence shown here is derived from an EMBL/GenBank/DDBJ whole genome shotgun (WGS) entry which is preliminary data.</text>
</comment>
<dbReference type="Gene3D" id="3.40.50.261">
    <property type="entry name" value="Succinyl-CoA synthetase domains"/>
    <property type="match status" value="2"/>
</dbReference>
<dbReference type="EMBL" id="DSYK01000189">
    <property type="protein sequence ID" value="HGS20956.1"/>
    <property type="molecule type" value="Genomic_DNA"/>
</dbReference>
<name>A0A7C4KGM0_9CHLR</name>
<feature type="domain" description="CoA-binding" evidence="2">
    <location>
        <begin position="192"/>
        <end position="287"/>
    </location>
</feature>
<dbReference type="PANTHER" id="PTHR11117">
    <property type="entry name" value="SUCCINYL-COA LIGASE SUBUNIT ALPHA"/>
    <property type="match status" value="1"/>
</dbReference>
<dbReference type="GO" id="GO:0004775">
    <property type="term" value="F:succinate-CoA ligase (ADP-forming) activity"/>
    <property type="evidence" value="ECO:0007669"/>
    <property type="project" value="TreeGrafter"/>
</dbReference>
<evidence type="ECO:0000313" key="3">
    <source>
        <dbReference type="EMBL" id="HGS20956.1"/>
    </source>
</evidence>
<accession>A0A7C4KGM0</accession>
<proteinExistence type="predicted"/>
<dbReference type="Pfam" id="PF00549">
    <property type="entry name" value="Ligase_CoA"/>
    <property type="match status" value="1"/>
</dbReference>
<gene>
    <name evidence="3" type="primary">fdrA</name>
    <name evidence="3" type="ORF">ENT37_03695</name>
</gene>
<reference evidence="3" key="1">
    <citation type="journal article" date="2020" name="mSystems">
        <title>Genome- and Community-Level Interaction Insights into Carbon Utilization and Element Cycling Functions of Hydrothermarchaeota in Hydrothermal Sediment.</title>
        <authorList>
            <person name="Zhou Z."/>
            <person name="Liu Y."/>
            <person name="Xu W."/>
            <person name="Pan J."/>
            <person name="Luo Z.H."/>
            <person name="Li M."/>
        </authorList>
    </citation>
    <scope>NUCLEOTIDE SEQUENCE [LARGE SCALE GENOMIC DNA]</scope>
    <source>
        <strain evidence="3">SpSt-573</strain>
    </source>
</reference>
<sequence length="522" mass="56024">MTIVKKTIPNLYRDSVSLMQFTEKVKNLPGVLQASAVMATENNLNLLLEAGLLDESLPANPNHLLLVVESTDETAALSALSQAEKLLQQRPETKAVSEHDEMTPRSVWMALEVLPGANLALISTPGEYAAAEALKALRLGLNVMLFSDNVSLEDELTLKQYARDHDLLVMGPDCGTAVIRGIPLGFANVLRPGNIGVVAAAGTGLQQVTSLIDRRGMGISQGIGTGSHDLNRHIGGITMLQGIAALAADPETRVIVLISKPPEPEVAQKVLKLAVASGKEVVVIFIGADPATIQRPGLYAARTLEEAAFVACQLAEGQPPAPPQDMLPPGLEEQALRTASQLAPRQRYIRGLFSGGTLCAESLLLLQDLIGPVYSNTPLQPQYRLPDVWRSREHTAIDMGDDLFTRGRPHPMIDFRLRNERILQEAADPETAVILLDIVLGYGSHPDPAGELLPAIHQAGQTARQAGREIIFVSSVCGTRGDPQNLERQETLLRESGVLLAESNAQATRLAAMIVKHAGGKL</sequence>
<protein>
    <submittedName>
        <fullName evidence="3">Acyl-CoA synthetase FdrA</fullName>
    </submittedName>
</protein>
<dbReference type="InterPro" id="IPR005811">
    <property type="entry name" value="SUCC_ACL_C"/>
</dbReference>